<dbReference type="eggNOG" id="COG3720">
    <property type="taxonomic scope" value="Bacteria"/>
</dbReference>
<accession>N6WXG9</accession>
<reference evidence="2 3" key="1">
    <citation type="journal article" date="2013" name="Genome Announc.">
        <title>Genome Sequence of the Polycyclic Aromatic Hydrocarbon-Degrading Bacterium Strain Marinobacter nanhaiticus D15-8WT.</title>
        <authorList>
            <person name="Cui Z."/>
            <person name="Gao W."/>
            <person name="Li Q."/>
            <person name="Xu G."/>
            <person name="Zheng L."/>
        </authorList>
    </citation>
    <scope>NUCLEOTIDE SEQUENCE [LARGE SCALE GENOMIC DNA]</scope>
    <source>
        <strain evidence="2 3">D15-8W</strain>
    </source>
</reference>
<dbReference type="SUPFAM" id="SSF144064">
    <property type="entry name" value="Heme iron utilization protein-like"/>
    <property type="match status" value="1"/>
</dbReference>
<dbReference type="Proteomes" id="UP000013165">
    <property type="component" value="Unassembled WGS sequence"/>
</dbReference>
<dbReference type="InterPro" id="IPR007845">
    <property type="entry name" value="HemS/ChuX_dom"/>
</dbReference>
<dbReference type="Gene3D" id="3.40.1570.10">
    <property type="entry name" value="HemS/ChuS/ChuX like domains"/>
    <property type="match status" value="2"/>
</dbReference>
<evidence type="ECO:0000259" key="1">
    <source>
        <dbReference type="Pfam" id="PF05171"/>
    </source>
</evidence>
<gene>
    <name evidence="2" type="ORF">J057_10336</name>
</gene>
<dbReference type="EMBL" id="APLQ01000011">
    <property type="protein sequence ID" value="ENO15742.1"/>
    <property type="molecule type" value="Genomic_DNA"/>
</dbReference>
<evidence type="ECO:0000313" key="2">
    <source>
        <dbReference type="EMBL" id="ENO15742.1"/>
    </source>
</evidence>
<dbReference type="STRING" id="626887.J057_10336"/>
<dbReference type="OrthoDB" id="316630at2"/>
<dbReference type="InterPro" id="IPR053733">
    <property type="entry name" value="Heme_Transport_Util_sf"/>
</dbReference>
<dbReference type="PATRIC" id="fig|626887.3.peg.2072"/>
<dbReference type="GO" id="GO:0006826">
    <property type="term" value="P:iron ion transport"/>
    <property type="evidence" value="ECO:0007669"/>
    <property type="project" value="InterPro"/>
</dbReference>
<evidence type="ECO:0000313" key="3">
    <source>
        <dbReference type="Proteomes" id="UP000013165"/>
    </source>
</evidence>
<protein>
    <submittedName>
        <fullName evidence="2">Hemin-degrading factor</fullName>
    </submittedName>
</protein>
<dbReference type="HOGENOM" id="CLU_034543_0_0_6"/>
<organism evidence="2 3">
    <name type="scientific">Marinobacter nanhaiticus D15-8W</name>
    <dbReference type="NCBI Taxonomy" id="626887"/>
    <lineage>
        <taxon>Bacteria</taxon>
        <taxon>Pseudomonadati</taxon>
        <taxon>Pseudomonadota</taxon>
        <taxon>Gammaproteobacteria</taxon>
        <taxon>Pseudomonadales</taxon>
        <taxon>Marinobacteraceae</taxon>
        <taxon>Marinobacter</taxon>
    </lineage>
</organism>
<sequence>MQIEATMPDPLAERWAALRADNPGLRIRQAASELNVSELELLLCREPGEVQPLKPEFPAMLETMKTVGEVMILARNESVVHEVTGVFAEFRTSSSGAMGLAVGQIDVRVFFRNWAHGFRVMEQVRSGNRESLQFFDAHGQGVQKIYRTDRTDTAGWQALLTRFLEATPVTPSLEPPRPPLNRVDRESVDAEALRRDWLALKDTHHFNAMLKRHNTDRLTALELIGTDQALRLDTPDADAADESGYSVLERLLRQVSASQCPIMVFVGNPGIVQIFTGPVSRIVPTGPWVNVLDPGFNLHANVRSISQWWRVRRPTTDGVVTSVEGYDAEGELVLTLFGERKPGQREDERWQQEVQTLESTLVCN</sequence>
<comment type="caution">
    <text evidence="2">The sequence shown here is derived from an EMBL/GenBank/DDBJ whole genome shotgun (WGS) entry which is preliminary data.</text>
</comment>
<feature type="domain" description="Haemin-degrading HemS/ChuX" evidence="1">
    <location>
        <begin position="246"/>
        <end position="356"/>
    </location>
</feature>
<proteinExistence type="predicted"/>
<dbReference type="AlphaFoldDB" id="N6WXG9"/>
<feature type="domain" description="Haemin-degrading HemS/ChuX" evidence="1">
    <location>
        <begin position="35"/>
        <end position="163"/>
    </location>
</feature>
<dbReference type="Pfam" id="PF05171">
    <property type="entry name" value="HemS"/>
    <property type="match status" value="2"/>
</dbReference>
<dbReference type="CDD" id="cd16830">
    <property type="entry name" value="HemS-like_N"/>
    <property type="match status" value="1"/>
</dbReference>
<keyword evidence="3" id="KW-1185">Reference proteome</keyword>
<dbReference type="CDD" id="cd16831">
    <property type="entry name" value="HemS-like_C"/>
    <property type="match status" value="1"/>
</dbReference>
<dbReference type="RefSeq" id="WP_004580033.1">
    <property type="nucleotide sequence ID" value="NZ_AP028878.1"/>
</dbReference>
<name>N6WXG9_9GAMM</name>